<keyword evidence="3" id="KW-1003">Cell membrane</keyword>
<dbReference type="SUPFAM" id="SSF161098">
    <property type="entry name" value="MetI-like"/>
    <property type="match status" value="1"/>
</dbReference>
<evidence type="ECO:0000256" key="6">
    <source>
        <dbReference type="ARBA" id="ARBA00023136"/>
    </source>
</evidence>
<evidence type="ECO:0000256" key="2">
    <source>
        <dbReference type="ARBA" id="ARBA00022448"/>
    </source>
</evidence>
<feature type="transmembrane region" description="Helical" evidence="7">
    <location>
        <begin position="246"/>
        <end position="266"/>
    </location>
</feature>
<keyword evidence="6 7" id="KW-0472">Membrane</keyword>
<evidence type="ECO:0000313" key="10">
    <source>
        <dbReference type="Proteomes" id="UP000214746"/>
    </source>
</evidence>
<proteinExistence type="inferred from homology"/>
<dbReference type="GO" id="GO:0055085">
    <property type="term" value="P:transmembrane transport"/>
    <property type="evidence" value="ECO:0007669"/>
    <property type="project" value="InterPro"/>
</dbReference>
<evidence type="ECO:0000256" key="7">
    <source>
        <dbReference type="RuleBase" id="RU363032"/>
    </source>
</evidence>
<name>A0A2W1NBR4_PAEXE</name>
<keyword evidence="5 7" id="KW-1133">Transmembrane helix</keyword>
<evidence type="ECO:0000259" key="8">
    <source>
        <dbReference type="PROSITE" id="PS50928"/>
    </source>
</evidence>
<dbReference type="InterPro" id="IPR051393">
    <property type="entry name" value="ABC_transporter_permease"/>
</dbReference>
<dbReference type="AlphaFoldDB" id="A0A2W1NBR4"/>
<comment type="caution">
    <text evidence="9">The sequence shown here is derived from an EMBL/GenBank/DDBJ whole genome shotgun (WGS) entry which is preliminary data.</text>
</comment>
<evidence type="ECO:0000313" key="9">
    <source>
        <dbReference type="EMBL" id="PZE20541.1"/>
    </source>
</evidence>
<feature type="transmembrane region" description="Helical" evidence="7">
    <location>
        <begin position="25"/>
        <end position="47"/>
    </location>
</feature>
<keyword evidence="10" id="KW-1185">Reference proteome</keyword>
<evidence type="ECO:0000256" key="4">
    <source>
        <dbReference type="ARBA" id="ARBA00022692"/>
    </source>
</evidence>
<feature type="transmembrane region" description="Helical" evidence="7">
    <location>
        <begin position="121"/>
        <end position="138"/>
    </location>
</feature>
<comment type="similarity">
    <text evidence="7">Belongs to the binding-protein-dependent transport system permease family.</text>
</comment>
<accession>A0A2W1NBR4</accession>
<dbReference type="GO" id="GO:0005886">
    <property type="term" value="C:plasma membrane"/>
    <property type="evidence" value="ECO:0007669"/>
    <property type="project" value="UniProtKB-SubCell"/>
</dbReference>
<dbReference type="OrthoDB" id="9788108at2"/>
<dbReference type="EMBL" id="NHRJ02000006">
    <property type="protein sequence ID" value="PZE20541.1"/>
    <property type="molecule type" value="Genomic_DNA"/>
</dbReference>
<protein>
    <submittedName>
        <fullName evidence="9">Sugar ABC transporter permease</fullName>
    </submittedName>
</protein>
<feature type="transmembrane region" description="Helical" evidence="7">
    <location>
        <begin position="278"/>
        <end position="297"/>
    </location>
</feature>
<dbReference type="CDD" id="cd06261">
    <property type="entry name" value="TM_PBP2"/>
    <property type="match status" value="1"/>
</dbReference>
<evidence type="ECO:0000256" key="3">
    <source>
        <dbReference type="ARBA" id="ARBA00022475"/>
    </source>
</evidence>
<dbReference type="Gene3D" id="1.10.3720.10">
    <property type="entry name" value="MetI-like"/>
    <property type="match status" value="1"/>
</dbReference>
<dbReference type="PANTHER" id="PTHR30193:SF37">
    <property type="entry name" value="INNER MEMBRANE ABC TRANSPORTER PERMEASE PROTEIN YCJO"/>
    <property type="match status" value="1"/>
</dbReference>
<organism evidence="9 10">
    <name type="scientific">Paenibacillus xerothermodurans</name>
    <dbReference type="NCBI Taxonomy" id="1977292"/>
    <lineage>
        <taxon>Bacteria</taxon>
        <taxon>Bacillati</taxon>
        <taxon>Bacillota</taxon>
        <taxon>Bacilli</taxon>
        <taxon>Bacillales</taxon>
        <taxon>Paenibacillaceae</taxon>
        <taxon>Paenibacillus</taxon>
    </lineage>
</organism>
<dbReference type="Proteomes" id="UP000214746">
    <property type="component" value="Unassembled WGS sequence"/>
</dbReference>
<keyword evidence="2 7" id="KW-0813">Transport</keyword>
<dbReference type="PROSITE" id="PS50928">
    <property type="entry name" value="ABC_TM1"/>
    <property type="match status" value="1"/>
</dbReference>
<evidence type="ECO:0000256" key="1">
    <source>
        <dbReference type="ARBA" id="ARBA00004651"/>
    </source>
</evidence>
<feature type="transmembrane region" description="Helical" evidence="7">
    <location>
        <begin position="88"/>
        <end position="109"/>
    </location>
</feature>
<sequence length="306" mass="34486">MLLGCSDRRHPMITSPRSYRYKETLWGYIFITPIMVGFLIFTLIPVVSSLYLSFTKYDGITSPKWIGVTNYANLLHDADFLASLSHTLYFTLGTVPLGVLLALIVAIALNAKIRFMGAYRTAFFIPVVTSMVAVAQVWKWLYNTDYGLINAILARLNMYQPEWLASIEWAMPAIIIMSIWKHLGFNMVIFLAGLQGISPALYEAAKIDGASGIKQFFYITVPLLRHTTLFVVVMSIIGSFQVFDQIFVMTGGGPAKSTTVVVFWIYQNAFQFFKQGYASAMAYILFAIIFVVTLIQMRLAKSKDVY</sequence>
<dbReference type="InterPro" id="IPR000515">
    <property type="entry name" value="MetI-like"/>
</dbReference>
<reference evidence="9" key="1">
    <citation type="submission" date="2018-06" db="EMBL/GenBank/DDBJ databases">
        <title>Paenibacillus xerothermodurans sp. nov. an extremely dry heat resistant spore forming bacterium isolated from the soil of Cape Canaveral, Florida.</title>
        <authorList>
            <person name="Seuylemezian A."/>
            <person name="Kaur N."/>
            <person name="Patil P."/>
            <person name="Patil P."/>
            <person name="Mayilraj S."/>
            <person name="Vaishampayan P."/>
        </authorList>
    </citation>
    <scope>NUCLEOTIDE SEQUENCE [LARGE SCALE GENOMIC DNA]</scope>
    <source>
        <strain evidence="9">ATCC 27380</strain>
    </source>
</reference>
<evidence type="ECO:0000256" key="5">
    <source>
        <dbReference type="ARBA" id="ARBA00022989"/>
    </source>
</evidence>
<keyword evidence="4 7" id="KW-0812">Transmembrane</keyword>
<dbReference type="PANTHER" id="PTHR30193">
    <property type="entry name" value="ABC TRANSPORTER PERMEASE PROTEIN"/>
    <property type="match status" value="1"/>
</dbReference>
<gene>
    <name evidence="9" type="ORF">CBW46_012260</name>
</gene>
<dbReference type="InterPro" id="IPR035906">
    <property type="entry name" value="MetI-like_sf"/>
</dbReference>
<comment type="subcellular location">
    <subcellularLocation>
        <location evidence="1 7">Cell membrane</location>
        <topology evidence="1 7">Multi-pass membrane protein</topology>
    </subcellularLocation>
</comment>
<feature type="transmembrane region" description="Helical" evidence="7">
    <location>
        <begin position="169"/>
        <end position="194"/>
    </location>
</feature>
<feature type="transmembrane region" description="Helical" evidence="7">
    <location>
        <begin position="215"/>
        <end position="240"/>
    </location>
</feature>
<dbReference type="Pfam" id="PF00528">
    <property type="entry name" value="BPD_transp_1"/>
    <property type="match status" value="1"/>
</dbReference>
<feature type="domain" description="ABC transmembrane type-1" evidence="8">
    <location>
        <begin position="84"/>
        <end position="296"/>
    </location>
</feature>